<dbReference type="AlphaFoldDB" id="A0A1B0AZZ9"/>
<name>A0A1B0AZZ9_9MUSC</name>
<dbReference type="EnsemblMetazoa" id="GPPI014345-RA">
    <property type="protein sequence ID" value="GPPI014345-PA"/>
    <property type="gene ID" value="GPPI014345"/>
</dbReference>
<evidence type="ECO:0000313" key="1">
    <source>
        <dbReference type="EnsemblMetazoa" id="GPPI014345-PA"/>
    </source>
</evidence>
<organism evidence="1 2">
    <name type="scientific">Glossina palpalis gambiensis</name>
    <dbReference type="NCBI Taxonomy" id="67801"/>
    <lineage>
        <taxon>Eukaryota</taxon>
        <taxon>Metazoa</taxon>
        <taxon>Ecdysozoa</taxon>
        <taxon>Arthropoda</taxon>
        <taxon>Hexapoda</taxon>
        <taxon>Insecta</taxon>
        <taxon>Pterygota</taxon>
        <taxon>Neoptera</taxon>
        <taxon>Endopterygota</taxon>
        <taxon>Diptera</taxon>
        <taxon>Brachycera</taxon>
        <taxon>Muscomorpha</taxon>
        <taxon>Hippoboscoidea</taxon>
        <taxon>Glossinidae</taxon>
        <taxon>Glossina</taxon>
    </lineage>
</organism>
<reference evidence="1" key="2">
    <citation type="submission" date="2020-05" db="UniProtKB">
        <authorList>
            <consortium name="EnsemblMetazoa"/>
        </authorList>
    </citation>
    <scope>IDENTIFICATION</scope>
    <source>
        <strain evidence="1">IAEA</strain>
    </source>
</reference>
<evidence type="ECO:0000313" key="2">
    <source>
        <dbReference type="Proteomes" id="UP000092460"/>
    </source>
</evidence>
<dbReference type="EMBL" id="JXJN01006504">
    <property type="status" value="NOT_ANNOTATED_CDS"/>
    <property type="molecule type" value="Genomic_DNA"/>
</dbReference>
<accession>A0A1B0AZZ9</accession>
<keyword evidence="2" id="KW-1185">Reference proteome</keyword>
<reference evidence="2" key="1">
    <citation type="submission" date="2015-01" db="EMBL/GenBank/DDBJ databases">
        <authorList>
            <person name="Aksoy S."/>
            <person name="Warren W."/>
            <person name="Wilson R.K."/>
        </authorList>
    </citation>
    <scope>NUCLEOTIDE SEQUENCE [LARGE SCALE GENOMIC DNA]</scope>
    <source>
        <strain evidence="2">IAEA</strain>
    </source>
</reference>
<dbReference type="Proteomes" id="UP000092460">
    <property type="component" value="Unassembled WGS sequence"/>
</dbReference>
<sequence>MGALAKAVFCTSSLKVALLAESQRMRGKGDTGRNMLASPEKCTLTFEGTSANNFENASLACESLTNSLSRSNNFMLSQLSSDVLISKDSIKRPSSTAFNNNGSIVSSPGKPGGGFPACFSSFLLPIVFPPYAPDDICGEDDPLIVQPVLQQPWFDVPHGKLSGLV</sequence>
<dbReference type="VEuPathDB" id="VectorBase:GPPI014345"/>
<protein>
    <submittedName>
        <fullName evidence="1">Uncharacterized protein</fullName>
    </submittedName>
</protein>
<proteinExistence type="predicted"/>